<dbReference type="AlphaFoldDB" id="A0A9N9J7K8"/>
<evidence type="ECO:0000313" key="1">
    <source>
        <dbReference type="EMBL" id="CAG8766654.1"/>
    </source>
</evidence>
<dbReference type="Proteomes" id="UP000789508">
    <property type="component" value="Unassembled WGS sequence"/>
</dbReference>
<evidence type="ECO:0000313" key="2">
    <source>
        <dbReference type="Proteomes" id="UP000789508"/>
    </source>
</evidence>
<keyword evidence="2" id="KW-1185">Reference proteome</keyword>
<reference evidence="1" key="1">
    <citation type="submission" date="2021-06" db="EMBL/GenBank/DDBJ databases">
        <authorList>
            <person name="Kallberg Y."/>
            <person name="Tangrot J."/>
            <person name="Rosling A."/>
        </authorList>
    </citation>
    <scope>NUCLEOTIDE SEQUENCE</scope>
    <source>
        <strain evidence="1">FL130A</strain>
    </source>
</reference>
<gene>
    <name evidence="1" type="ORF">ALEPTO_LOCUS13915</name>
</gene>
<accession>A0A9N9J7K8</accession>
<dbReference type="EMBL" id="CAJVPS010049697">
    <property type="protein sequence ID" value="CAG8766654.1"/>
    <property type="molecule type" value="Genomic_DNA"/>
</dbReference>
<proteinExistence type="predicted"/>
<feature type="non-terminal residue" evidence="1">
    <location>
        <position position="1"/>
    </location>
</feature>
<name>A0A9N9J7K8_9GLOM</name>
<protein>
    <submittedName>
        <fullName evidence="1">2582_t:CDS:1</fullName>
    </submittedName>
</protein>
<organism evidence="1 2">
    <name type="scientific">Ambispora leptoticha</name>
    <dbReference type="NCBI Taxonomy" id="144679"/>
    <lineage>
        <taxon>Eukaryota</taxon>
        <taxon>Fungi</taxon>
        <taxon>Fungi incertae sedis</taxon>
        <taxon>Mucoromycota</taxon>
        <taxon>Glomeromycotina</taxon>
        <taxon>Glomeromycetes</taxon>
        <taxon>Archaeosporales</taxon>
        <taxon>Ambisporaceae</taxon>
        <taxon>Ambispora</taxon>
    </lineage>
</organism>
<sequence>ILEEPMHIELPDMDIHEEPMHINSLDNNSDVSSCKKDFSFIAKSQSKKGKKSVENERRRGIQNHFFVENFFSNKKDVIEDLLDNEDYELSDQEINR</sequence>
<comment type="caution">
    <text evidence="1">The sequence shown here is derived from an EMBL/GenBank/DDBJ whole genome shotgun (WGS) entry which is preliminary data.</text>
</comment>